<dbReference type="KEGG" id="lgi:LOTGIDRAFT_165308"/>
<dbReference type="RefSeq" id="XP_009060556.1">
    <property type="nucleotide sequence ID" value="XM_009062308.1"/>
</dbReference>
<dbReference type="GeneID" id="20239982"/>
<evidence type="ECO:0000313" key="1">
    <source>
        <dbReference type="EMBL" id="ESO88890.1"/>
    </source>
</evidence>
<protein>
    <submittedName>
        <fullName evidence="1">Uncharacterized protein</fullName>
    </submittedName>
</protein>
<dbReference type="Proteomes" id="UP000030746">
    <property type="component" value="Unassembled WGS sequence"/>
</dbReference>
<dbReference type="OrthoDB" id="6199438at2759"/>
<accession>V4A1W4</accession>
<sequence>MTYNTSPSYHIHFLPLPNMHSMPNPGLETVIAEMSRKLNKLNLLDSALDRLTAIETKIDTFESDISRLKHDRGMMNNLIFTGIAESIDLDSENCEHVLKRFIHEELDISKGLTFRKKNETNVGTIIENINKIQETNNKIENDRIINSAIKEINNIFNNSAKEAFSKPKPFKYYSQKTTSNNQWFDSSCRSSKKLFHKAKRKYKNQKSAINKSELNSAGKIYRSDLNRAHNKLEFQTEHKIRELSKNNAKSFWKILEEIDGKTKYNADSNIDELYDYFKDLNTIENPNDIEFNISLNGTNNELIDEILNAPITNLEILRFY</sequence>
<name>V4A1W4_LOTGI</name>
<dbReference type="AlphaFoldDB" id="V4A1W4"/>
<keyword evidence="2" id="KW-1185">Reference proteome</keyword>
<evidence type="ECO:0000313" key="2">
    <source>
        <dbReference type="Proteomes" id="UP000030746"/>
    </source>
</evidence>
<dbReference type="OMA" id="YTSECEE"/>
<reference evidence="1 2" key="1">
    <citation type="journal article" date="2013" name="Nature">
        <title>Insights into bilaterian evolution from three spiralian genomes.</title>
        <authorList>
            <person name="Simakov O."/>
            <person name="Marletaz F."/>
            <person name="Cho S.J."/>
            <person name="Edsinger-Gonzales E."/>
            <person name="Havlak P."/>
            <person name="Hellsten U."/>
            <person name="Kuo D.H."/>
            <person name="Larsson T."/>
            <person name="Lv J."/>
            <person name="Arendt D."/>
            <person name="Savage R."/>
            <person name="Osoegawa K."/>
            <person name="de Jong P."/>
            <person name="Grimwood J."/>
            <person name="Chapman J.A."/>
            <person name="Shapiro H."/>
            <person name="Aerts A."/>
            <person name="Otillar R.P."/>
            <person name="Terry A.Y."/>
            <person name="Boore J.L."/>
            <person name="Grigoriev I.V."/>
            <person name="Lindberg D.R."/>
            <person name="Seaver E.C."/>
            <person name="Weisblat D.A."/>
            <person name="Putnam N.H."/>
            <person name="Rokhsar D.S."/>
        </authorList>
    </citation>
    <scope>NUCLEOTIDE SEQUENCE [LARGE SCALE GENOMIC DNA]</scope>
</reference>
<organism evidence="1 2">
    <name type="scientific">Lottia gigantea</name>
    <name type="common">Giant owl limpet</name>
    <dbReference type="NCBI Taxonomy" id="225164"/>
    <lineage>
        <taxon>Eukaryota</taxon>
        <taxon>Metazoa</taxon>
        <taxon>Spiralia</taxon>
        <taxon>Lophotrochozoa</taxon>
        <taxon>Mollusca</taxon>
        <taxon>Gastropoda</taxon>
        <taxon>Patellogastropoda</taxon>
        <taxon>Lottioidea</taxon>
        <taxon>Lottiidae</taxon>
        <taxon>Lottia</taxon>
    </lineage>
</organism>
<gene>
    <name evidence="1" type="ORF">LOTGIDRAFT_165308</name>
</gene>
<dbReference type="HOGENOM" id="CLU_869564_0_0_1"/>
<proteinExistence type="predicted"/>
<dbReference type="CTD" id="20239982"/>
<dbReference type="STRING" id="225164.V4A1W4"/>
<dbReference type="EMBL" id="KB202620">
    <property type="protein sequence ID" value="ESO88890.1"/>
    <property type="molecule type" value="Genomic_DNA"/>
</dbReference>